<keyword evidence="2" id="KW-1185">Reference proteome</keyword>
<sequence>MEAATVASSPTGARRFRLPSSFPIVGESLVPEVAKVAFPSSTLRNATPGCGVLLRPAGLLRAPCCLPDPVRDARTSQHLGILIEVEGSRNHPSGTKLSAVLLDLNPQLGSADTNPSYSNLLRVFLYFYARFDASGNRGESGFAVVQYRGSQQQPHRVRVKVFLIFSGDLRRGAAAHPWGVQAQKHPRGGCLAPEHPRRGCLRTGHPRGGVLRGVLRQNTPTGPFPTVRAGGVSGAGTLPLGVPAQHAPPQGVLCAPEQPRRGCPAQNHPAGGGVCAQIPPRGVSRPYQAISVGPRGLLLPI</sequence>
<accession>A0A843TRQ9</accession>
<dbReference type="Proteomes" id="UP000652761">
    <property type="component" value="Unassembled WGS sequence"/>
</dbReference>
<reference evidence="1" key="1">
    <citation type="submission" date="2017-07" db="EMBL/GenBank/DDBJ databases">
        <title>Taro Niue Genome Assembly and Annotation.</title>
        <authorList>
            <person name="Atibalentja N."/>
            <person name="Keating K."/>
            <person name="Fields C.J."/>
        </authorList>
    </citation>
    <scope>NUCLEOTIDE SEQUENCE</scope>
    <source>
        <strain evidence="1">Niue_2</strain>
        <tissue evidence="1">Leaf</tissue>
    </source>
</reference>
<evidence type="ECO:0000313" key="2">
    <source>
        <dbReference type="Proteomes" id="UP000652761"/>
    </source>
</evidence>
<dbReference type="AlphaFoldDB" id="A0A843TRQ9"/>
<name>A0A843TRQ9_COLES</name>
<comment type="caution">
    <text evidence="1">The sequence shown here is derived from an EMBL/GenBank/DDBJ whole genome shotgun (WGS) entry which is preliminary data.</text>
</comment>
<evidence type="ECO:0000313" key="1">
    <source>
        <dbReference type="EMBL" id="MQL73745.1"/>
    </source>
</evidence>
<proteinExistence type="predicted"/>
<protein>
    <submittedName>
        <fullName evidence="1">Uncharacterized protein</fullName>
    </submittedName>
</protein>
<gene>
    <name evidence="1" type="ORF">Taro_006103</name>
</gene>
<organism evidence="1 2">
    <name type="scientific">Colocasia esculenta</name>
    <name type="common">Wild taro</name>
    <name type="synonym">Arum esculentum</name>
    <dbReference type="NCBI Taxonomy" id="4460"/>
    <lineage>
        <taxon>Eukaryota</taxon>
        <taxon>Viridiplantae</taxon>
        <taxon>Streptophyta</taxon>
        <taxon>Embryophyta</taxon>
        <taxon>Tracheophyta</taxon>
        <taxon>Spermatophyta</taxon>
        <taxon>Magnoliopsida</taxon>
        <taxon>Liliopsida</taxon>
        <taxon>Araceae</taxon>
        <taxon>Aroideae</taxon>
        <taxon>Colocasieae</taxon>
        <taxon>Colocasia</taxon>
    </lineage>
</organism>
<dbReference type="EMBL" id="NMUH01000179">
    <property type="protein sequence ID" value="MQL73745.1"/>
    <property type="molecule type" value="Genomic_DNA"/>
</dbReference>